<organism evidence="1 2">
    <name type="scientific">Rhizobium grahamii CCGE 502</name>
    <dbReference type="NCBI Taxonomy" id="990285"/>
    <lineage>
        <taxon>Bacteria</taxon>
        <taxon>Pseudomonadati</taxon>
        <taxon>Pseudomonadota</taxon>
        <taxon>Alphaproteobacteria</taxon>
        <taxon>Hyphomicrobiales</taxon>
        <taxon>Rhizobiaceae</taxon>
        <taxon>Rhizobium/Agrobacterium group</taxon>
        <taxon>Rhizobium</taxon>
    </lineage>
</organism>
<accession>S3HSP5</accession>
<dbReference type="Proteomes" id="UP000014411">
    <property type="component" value="Unassembled WGS sequence"/>
</dbReference>
<dbReference type="EMBL" id="AEYE02000026">
    <property type="protein sequence ID" value="EPE96241.1"/>
    <property type="molecule type" value="Genomic_DNA"/>
</dbReference>
<dbReference type="STRING" id="990285.RGCCGE502_21190"/>
<evidence type="ECO:0000313" key="2">
    <source>
        <dbReference type="Proteomes" id="UP000014411"/>
    </source>
</evidence>
<dbReference type="AlphaFoldDB" id="S3HSP5"/>
<name>S3HSP5_9HYPH</name>
<dbReference type="RefSeq" id="WP_016556196.1">
    <property type="nucleotide sequence ID" value="NZ_AEYE02000026.1"/>
</dbReference>
<dbReference type="eggNOG" id="COG1475">
    <property type="taxonomic scope" value="Bacteria"/>
</dbReference>
<keyword evidence="2" id="KW-1185">Reference proteome</keyword>
<comment type="caution">
    <text evidence="1">The sequence shown here is derived from an EMBL/GenBank/DDBJ whole genome shotgun (WGS) entry which is preliminary data.</text>
</comment>
<protein>
    <submittedName>
        <fullName evidence="1">ParB-like partition protein</fullName>
    </submittedName>
</protein>
<sequence>MLSGFRRAQPELVELTEEQQARASALADEYDSLVDSGAAEDGDEAVLARLEEIQDALEAIEQGQISWSYGDAGDCRCGRDACL</sequence>
<gene>
    <name evidence="1" type="ORF">RGCCGE502_21190</name>
</gene>
<proteinExistence type="predicted"/>
<reference evidence="1 2" key="1">
    <citation type="journal article" date="2012" name="J. Bacteriol.">
        <title>Genome sequence of Rhizobium grahamii CCGE502, a broad-host-range symbiont with low nodulation competitiveness in Phaseolus vulgaris.</title>
        <authorList>
            <person name="Althabegoiti M.J."/>
            <person name="Lozano L."/>
            <person name="Torres-Tejerizo G."/>
            <person name="Ormeno-Orrillo E."/>
            <person name="Rogel M.A."/>
            <person name="Gonzalez V."/>
            <person name="Martinez-Romero E."/>
        </authorList>
    </citation>
    <scope>NUCLEOTIDE SEQUENCE [LARGE SCALE GENOMIC DNA]</scope>
    <source>
        <strain evidence="1 2">CCGE 502</strain>
    </source>
</reference>
<dbReference type="HOGENOM" id="CLU_2540209_0_0_5"/>
<evidence type="ECO:0000313" key="1">
    <source>
        <dbReference type="EMBL" id="EPE96241.1"/>
    </source>
</evidence>